<dbReference type="Proteomes" id="UP000663801">
    <property type="component" value="Unassembled WGS sequence"/>
</dbReference>
<dbReference type="InterPro" id="IPR015590">
    <property type="entry name" value="Aldehyde_DH_dom"/>
</dbReference>
<dbReference type="GO" id="GO:0004777">
    <property type="term" value="F:succinate-semialdehyde dehydrogenase (NAD+) activity"/>
    <property type="evidence" value="ECO:0007669"/>
    <property type="project" value="TreeGrafter"/>
</dbReference>
<comment type="similarity">
    <text evidence="1">Belongs to the aldehyde dehydrogenase family.</text>
</comment>
<evidence type="ECO:0000256" key="1">
    <source>
        <dbReference type="ARBA" id="ARBA00009986"/>
    </source>
</evidence>
<dbReference type="InterPro" id="IPR016162">
    <property type="entry name" value="Ald_DH_N"/>
</dbReference>
<dbReference type="InterPro" id="IPR016161">
    <property type="entry name" value="Ald_DH/histidinol_DH"/>
</dbReference>
<dbReference type="Gene3D" id="3.40.605.10">
    <property type="entry name" value="Aldehyde Dehydrogenase, Chain A, domain 1"/>
    <property type="match status" value="1"/>
</dbReference>
<dbReference type="AlphaFoldDB" id="A0A938YRN8"/>
<evidence type="ECO:0000259" key="4">
    <source>
        <dbReference type="Pfam" id="PF00171"/>
    </source>
</evidence>
<evidence type="ECO:0000256" key="2">
    <source>
        <dbReference type="ARBA" id="ARBA00022857"/>
    </source>
</evidence>
<dbReference type="InterPro" id="IPR047110">
    <property type="entry name" value="GABD/Sad-like"/>
</dbReference>
<evidence type="ECO:0000256" key="3">
    <source>
        <dbReference type="ARBA" id="ARBA00023002"/>
    </source>
</evidence>
<gene>
    <name evidence="5" type="ORF">JL107_17245</name>
</gene>
<accession>A0A938YRN8</accession>
<reference evidence="5" key="1">
    <citation type="submission" date="2021-01" db="EMBL/GenBank/DDBJ databases">
        <title>KCTC 19127 draft genome.</title>
        <authorList>
            <person name="An D."/>
        </authorList>
    </citation>
    <scope>NUCLEOTIDE SEQUENCE</scope>
    <source>
        <strain evidence="5">KCTC 19127</strain>
    </source>
</reference>
<dbReference type="PANTHER" id="PTHR43217">
    <property type="entry name" value="SUCCINATE SEMIALDEHYDE DEHYDROGENASE [NAD(P)+] SAD"/>
    <property type="match status" value="1"/>
</dbReference>
<organism evidence="5 6">
    <name type="scientific">Nakamurella flavida</name>
    <dbReference type="NCBI Taxonomy" id="363630"/>
    <lineage>
        <taxon>Bacteria</taxon>
        <taxon>Bacillati</taxon>
        <taxon>Actinomycetota</taxon>
        <taxon>Actinomycetes</taxon>
        <taxon>Nakamurellales</taxon>
        <taxon>Nakamurellaceae</taxon>
        <taxon>Nakamurella</taxon>
    </lineage>
</organism>
<feature type="domain" description="Aldehyde dehydrogenase" evidence="4">
    <location>
        <begin position="4"/>
        <end position="451"/>
    </location>
</feature>
<dbReference type="Pfam" id="PF00171">
    <property type="entry name" value="Aldedh"/>
    <property type="match status" value="1"/>
</dbReference>
<evidence type="ECO:0000313" key="5">
    <source>
        <dbReference type="EMBL" id="MBM9478197.1"/>
    </source>
</evidence>
<protein>
    <submittedName>
        <fullName evidence="5">NAD-dependent succinate-semialdehyde dehydrogenase</fullName>
    </submittedName>
</protein>
<comment type="caution">
    <text evidence="5">The sequence shown here is derived from an EMBL/GenBank/DDBJ whole genome shotgun (WGS) entry which is preliminary data.</text>
</comment>
<dbReference type="EMBL" id="JAERWL010000015">
    <property type="protein sequence ID" value="MBM9478197.1"/>
    <property type="molecule type" value="Genomic_DNA"/>
</dbReference>
<keyword evidence="6" id="KW-1185">Reference proteome</keyword>
<dbReference type="GO" id="GO:0004030">
    <property type="term" value="F:aldehyde dehydrogenase [NAD(P)+] activity"/>
    <property type="evidence" value="ECO:0007669"/>
    <property type="project" value="InterPro"/>
</dbReference>
<sequence>MSMFATVNPATGEKLAQYDYLTDEQLQDALARTDAAHRSWREVPLDERIAVLHRVADLYRERRDELARLTGLEMGKPFEEAKGEIDIVASIWDYYADHAEDLLREQELSVSGGGRAFIRTKSIGSILGIMPWNYPHYQVARFAAPNLVLGNSVLLKHAENCPQNALVVQELVEQAGGLPDAYLNVFVTTEQVGTILADRRNQGVSLTGSERAGAAVAEIAGRNLKKCVLELGGSDAFILLDTDDMDLAVEKAASGRMYNSGQACNSPKRLIVVEDLYEDFVSGLKQRLTSLRADPDTEMAAVSIGPVASRTAAEQLQEQVDDAVSKGATLHLGGTMSENGSFFSPTLLTDVKPGMRAYREEVFGPVAVVYKVKDEAAAIELANDSDYGLSCDIFSASPERAIAVADQLETGMAWINGISGTQADLPFGGVKKSGYGRELGEYGILEFANKKIFRLPAE</sequence>
<dbReference type="InterPro" id="IPR016163">
    <property type="entry name" value="Ald_DH_C"/>
</dbReference>
<proteinExistence type="inferred from homology"/>
<keyword evidence="3" id="KW-0560">Oxidoreductase</keyword>
<dbReference type="SUPFAM" id="SSF53720">
    <property type="entry name" value="ALDH-like"/>
    <property type="match status" value="1"/>
</dbReference>
<dbReference type="InterPro" id="IPR044148">
    <property type="entry name" value="ALDH_GabD1-like"/>
</dbReference>
<evidence type="ECO:0000313" key="6">
    <source>
        <dbReference type="Proteomes" id="UP000663801"/>
    </source>
</evidence>
<keyword evidence="2" id="KW-0521">NADP</keyword>
<name>A0A938YRN8_9ACTN</name>
<dbReference type="CDD" id="cd07100">
    <property type="entry name" value="ALDH_SSADH1_GabD1"/>
    <property type="match status" value="1"/>
</dbReference>
<dbReference type="PANTHER" id="PTHR43217:SF2">
    <property type="entry name" value="SUCCINATE-SEMIALDEHYDE DEHYDROGENASE [NADP(+)]"/>
    <property type="match status" value="1"/>
</dbReference>
<dbReference type="Gene3D" id="3.40.309.10">
    <property type="entry name" value="Aldehyde Dehydrogenase, Chain A, domain 2"/>
    <property type="match status" value="1"/>
</dbReference>